<comment type="similarity">
    <text evidence="2">Belongs to the PBP/GOBP family.</text>
</comment>
<dbReference type="SUPFAM" id="SSF47565">
    <property type="entry name" value="Insect pheromone/odorant-binding proteins"/>
    <property type="match status" value="1"/>
</dbReference>
<dbReference type="Proteomes" id="UP001497644">
    <property type="component" value="Chromosome 1"/>
</dbReference>
<protein>
    <recommendedName>
        <fullName evidence="4">Pheromone-binding protein Gp-9</fullName>
    </recommendedName>
    <alternativeName>
        <fullName evidence="13">Putative odorant-binding protein Gp-9</fullName>
    </alternativeName>
</protein>
<dbReference type="InterPro" id="IPR022354">
    <property type="entry name" value="Pheromone-bd_protein_Gp-9"/>
</dbReference>
<comment type="subcellular location">
    <subcellularLocation>
        <location evidence="1">Secreted</location>
    </subcellularLocation>
</comment>
<evidence type="ECO:0000256" key="11">
    <source>
        <dbReference type="ARBA" id="ARBA00023157"/>
    </source>
</evidence>
<sequence length="170" mass="19029">MLTHYCQFTTQHRTCFISEIKIMKFLALIVCLMPIAMIAYAGTIADVASHGGLLSVEDLQQCYESVNLAEADLITNAEIKDGSYKNPENAEKAKKNGCFTLCILEKRGLIIDSEIQKNKLYGKSAHAQLNQATQAKIYATVDRCVEQVKTKPDMCDKSLDLLTCLWKNFI</sequence>
<keyword evidence="6" id="KW-0589">Pheromone response</keyword>
<dbReference type="Gene3D" id="1.10.238.20">
    <property type="entry name" value="Pheromone/general odorant binding protein domain"/>
    <property type="match status" value="1"/>
</dbReference>
<evidence type="ECO:0000256" key="9">
    <source>
        <dbReference type="ARBA" id="ARBA00022729"/>
    </source>
</evidence>
<evidence type="ECO:0000256" key="5">
    <source>
        <dbReference type="ARBA" id="ARBA00022448"/>
    </source>
</evidence>
<dbReference type="PRINTS" id="PR02007">
    <property type="entry name" value="ODORANTBPGP9"/>
</dbReference>
<dbReference type="GO" id="GO:0005615">
    <property type="term" value="C:extracellular space"/>
    <property type="evidence" value="ECO:0007669"/>
    <property type="project" value="InterPro"/>
</dbReference>
<keyword evidence="11" id="KW-1015">Disulfide bond</keyword>
<dbReference type="Pfam" id="PF01395">
    <property type="entry name" value="PBP_GOBP"/>
    <property type="match status" value="1"/>
</dbReference>
<name>A0AAV2N2W1_9HYME</name>
<keyword evidence="5" id="KW-0813">Transport</keyword>
<evidence type="ECO:0000256" key="14">
    <source>
        <dbReference type="SAM" id="Phobius"/>
    </source>
</evidence>
<dbReference type="EMBL" id="OZ034824">
    <property type="protein sequence ID" value="CAL1674299.1"/>
    <property type="molecule type" value="Genomic_DNA"/>
</dbReference>
<keyword evidence="7" id="KW-0964">Secreted</keyword>
<evidence type="ECO:0000256" key="10">
    <source>
        <dbReference type="ARBA" id="ARBA00023106"/>
    </source>
</evidence>
<feature type="transmembrane region" description="Helical" evidence="14">
    <location>
        <begin position="25"/>
        <end position="45"/>
    </location>
</feature>
<evidence type="ECO:0000256" key="4">
    <source>
        <dbReference type="ARBA" id="ARBA00018422"/>
    </source>
</evidence>
<evidence type="ECO:0000256" key="6">
    <source>
        <dbReference type="ARBA" id="ARBA00022507"/>
    </source>
</evidence>
<dbReference type="CDD" id="cd23992">
    <property type="entry name" value="PBP_GOBP"/>
    <property type="match status" value="1"/>
</dbReference>
<keyword evidence="8" id="KW-0085">Behavior</keyword>
<dbReference type="InterPro" id="IPR036728">
    <property type="entry name" value="PBP_GOBP_sf"/>
</dbReference>
<reference evidence="15 16" key="1">
    <citation type="submission" date="2024-04" db="EMBL/GenBank/DDBJ databases">
        <authorList>
            <consortium name="Molecular Ecology Group"/>
        </authorList>
    </citation>
    <scope>NUCLEOTIDE SEQUENCE [LARGE SCALE GENOMIC DNA]</scope>
</reference>
<proteinExistence type="inferred from homology"/>
<dbReference type="GO" id="GO:0005550">
    <property type="term" value="F:pheromone binding"/>
    <property type="evidence" value="ECO:0007669"/>
    <property type="project" value="UniProtKB-KW"/>
</dbReference>
<evidence type="ECO:0000256" key="8">
    <source>
        <dbReference type="ARBA" id="ARBA00022610"/>
    </source>
</evidence>
<evidence type="ECO:0000256" key="2">
    <source>
        <dbReference type="ARBA" id="ARBA00008098"/>
    </source>
</evidence>
<dbReference type="AlphaFoldDB" id="A0AAV2N2W1"/>
<dbReference type="GO" id="GO:0035176">
    <property type="term" value="P:social behavior"/>
    <property type="evidence" value="ECO:0007669"/>
    <property type="project" value="InterPro"/>
</dbReference>
<keyword evidence="14" id="KW-0472">Membrane</keyword>
<evidence type="ECO:0000256" key="7">
    <source>
        <dbReference type="ARBA" id="ARBA00022525"/>
    </source>
</evidence>
<accession>A0AAV2N2W1</accession>
<organism evidence="15 16">
    <name type="scientific">Lasius platythorax</name>
    <dbReference type="NCBI Taxonomy" id="488582"/>
    <lineage>
        <taxon>Eukaryota</taxon>
        <taxon>Metazoa</taxon>
        <taxon>Ecdysozoa</taxon>
        <taxon>Arthropoda</taxon>
        <taxon>Hexapoda</taxon>
        <taxon>Insecta</taxon>
        <taxon>Pterygota</taxon>
        <taxon>Neoptera</taxon>
        <taxon>Endopterygota</taxon>
        <taxon>Hymenoptera</taxon>
        <taxon>Apocrita</taxon>
        <taxon>Aculeata</taxon>
        <taxon>Formicoidea</taxon>
        <taxon>Formicidae</taxon>
        <taxon>Formicinae</taxon>
        <taxon>Lasius</taxon>
        <taxon>Lasius</taxon>
    </lineage>
</organism>
<keyword evidence="9" id="KW-0732">Signal</keyword>
<evidence type="ECO:0000313" key="16">
    <source>
        <dbReference type="Proteomes" id="UP001497644"/>
    </source>
</evidence>
<evidence type="ECO:0000256" key="3">
    <source>
        <dbReference type="ARBA" id="ARBA00011738"/>
    </source>
</evidence>
<keyword evidence="10" id="KW-0590">Pheromone-binding</keyword>
<evidence type="ECO:0000313" key="15">
    <source>
        <dbReference type="EMBL" id="CAL1674299.1"/>
    </source>
</evidence>
<evidence type="ECO:0000256" key="12">
    <source>
        <dbReference type="ARBA" id="ARBA00024844"/>
    </source>
</evidence>
<dbReference type="InterPro" id="IPR006170">
    <property type="entry name" value="PBP/GOBP"/>
</dbReference>
<evidence type="ECO:0000256" key="1">
    <source>
        <dbReference type="ARBA" id="ARBA00004613"/>
    </source>
</evidence>
<evidence type="ECO:0000256" key="13">
    <source>
        <dbReference type="ARBA" id="ARBA00032377"/>
    </source>
</evidence>
<keyword evidence="14" id="KW-0812">Transmembrane</keyword>
<dbReference type="GO" id="GO:0019236">
    <property type="term" value="P:response to pheromone"/>
    <property type="evidence" value="ECO:0007669"/>
    <property type="project" value="UniProtKB-KW"/>
</dbReference>
<comment type="subunit">
    <text evidence="3">Homodimer.</text>
</comment>
<keyword evidence="14" id="KW-1133">Transmembrane helix</keyword>
<keyword evidence="16" id="KW-1185">Reference proteome</keyword>
<comment type="function">
    <text evidence="12">Colony queen number, a major feature of social organization, is associated with worker genotype for Gp-9. Colonies are headed by either a single reproductive queen (monogyne form) or multiple queens (polygyne form). Differences in worker Gp-9 genotypes between social forms may cause differences in workers' abilities to recognize queens and regulate their numbers.</text>
</comment>
<gene>
    <name evidence="15" type="ORF">LPLAT_LOCUS993</name>
</gene>